<dbReference type="GO" id="GO:0005886">
    <property type="term" value="C:plasma membrane"/>
    <property type="evidence" value="ECO:0007669"/>
    <property type="project" value="UniProtKB-SubCell"/>
</dbReference>
<evidence type="ECO:0000256" key="8">
    <source>
        <dbReference type="ARBA" id="ARBA00022989"/>
    </source>
</evidence>
<accession>A0A8S4G9X2</accession>
<protein>
    <submittedName>
        <fullName evidence="14">(diamondback moth) hypothetical protein</fullName>
    </submittedName>
</protein>
<evidence type="ECO:0000256" key="11">
    <source>
        <dbReference type="ARBA" id="ARBA00023157"/>
    </source>
</evidence>
<evidence type="ECO:0000256" key="9">
    <source>
        <dbReference type="ARBA" id="ARBA00023065"/>
    </source>
</evidence>
<dbReference type="Proteomes" id="UP000653454">
    <property type="component" value="Unassembled WGS sequence"/>
</dbReference>
<organism evidence="14 15">
    <name type="scientific">Plutella xylostella</name>
    <name type="common">Diamondback moth</name>
    <name type="synonym">Plutella maculipennis</name>
    <dbReference type="NCBI Taxonomy" id="51655"/>
    <lineage>
        <taxon>Eukaryota</taxon>
        <taxon>Metazoa</taxon>
        <taxon>Ecdysozoa</taxon>
        <taxon>Arthropoda</taxon>
        <taxon>Hexapoda</taxon>
        <taxon>Insecta</taxon>
        <taxon>Pterygota</taxon>
        <taxon>Neoptera</taxon>
        <taxon>Endopterygota</taxon>
        <taxon>Lepidoptera</taxon>
        <taxon>Glossata</taxon>
        <taxon>Ditrysia</taxon>
        <taxon>Yponomeutoidea</taxon>
        <taxon>Plutellidae</taxon>
        <taxon>Plutella</taxon>
    </lineage>
</organism>
<evidence type="ECO:0000256" key="4">
    <source>
        <dbReference type="ARBA" id="ARBA00022614"/>
    </source>
</evidence>
<dbReference type="Pfam" id="PF13855">
    <property type="entry name" value="LRR_8"/>
    <property type="match status" value="1"/>
</dbReference>
<evidence type="ECO:0000256" key="12">
    <source>
        <dbReference type="ARBA" id="ARBA00023303"/>
    </source>
</evidence>
<keyword evidence="10" id="KW-0472">Membrane</keyword>
<evidence type="ECO:0000256" key="7">
    <source>
        <dbReference type="ARBA" id="ARBA00022737"/>
    </source>
</evidence>
<dbReference type="InterPro" id="IPR051432">
    <property type="entry name" value="KCNMA1_auxiliary"/>
</dbReference>
<evidence type="ECO:0000256" key="13">
    <source>
        <dbReference type="SAM" id="MobiDB-lite"/>
    </source>
</evidence>
<evidence type="ECO:0000256" key="3">
    <source>
        <dbReference type="ARBA" id="ARBA00022475"/>
    </source>
</evidence>
<keyword evidence="11" id="KW-1015">Disulfide bond</keyword>
<evidence type="ECO:0000256" key="10">
    <source>
        <dbReference type="ARBA" id="ARBA00023136"/>
    </source>
</evidence>
<gene>
    <name evidence="14" type="ORF">PLXY2_LOCUS13960</name>
</gene>
<evidence type="ECO:0000256" key="2">
    <source>
        <dbReference type="ARBA" id="ARBA00022448"/>
    </source>
</evidence>
<reference evidence="14" key="1">
    <citation type="submission" date="2020-11" db="EMBL/GenBank/DDBJ databases">
        <authorList>
            <person name="Whiteford S."/>
        </authorList>
    </citation>
    <scope>NUCLEOTIDE SEQUENCE</scope>
</reference>
<evidence type="ECO:0000256" key="1">
    <source>
        <dbReference type="ARBA" id="ARBA00004162"/>
    </source>
</evidence>
<keyword evidence="15" id="KW-1185">Reference proteome</keyword>
<dbReference type="InterPro" id="IPR001611">
    <property type="entry name" value="Leu-rich_rpt"/>
</dbReference>
<keyword evidence="6" id="KW-0732">Signal</keyword>
<evidence type="ECO:0000313" key="15">
    <source>
        <dbReference type="Proteomes" id="UP000653454"/>
    </source>
</evidence>
<keyword evidence="3" id="KW-1003">Cell membrane</keyword>
<evidence type="ECO:0000256" key="6">
    <source>
        <dbReference type="ARBA" id="ARBA00022729"/>
    </source>
</evidence>
<sequence length="415" mass="47551">MPKKHNNLKRLELRTFNQVIVYVLFYYHAIGSSAVEMPHECAYRSPETEASEDAVLFCKIRTINSLDHLLQNISRTHYDEVVSLHVQCSEILFFESTLAAEKVPPKQVALPKMRELFVDKCKLRQIPARAFENFKDLKRLHVTTHNSEWSAMTMELHDQAFSGLNELIELNLSDNNIWSTKTETFCSLYSLKTLNLTRNHLQNIKTIGFSDSIIEQNLSVKSCNLVLEVYLKSLNRSDLNKVIFVKLVDNNQINDDLGFLLDKFKNISWDDPRFWDKFVALLNSTDTIITLRSTEKSVFKKSLRQTPTLRYTTMPVTGDSCSKQNFTNSLQYCKGRDEDDSPCESSPSSDNNTYGDGNNSNNSYMSIDNRTCPRFNYDLRLNPGNGHVYSRVEDISPTNVPRSAAAGVEGRTYFV</sequence>
<dbReference type="PANTHER" id="PTHR46473">
    <property type="entry name" value="GH08155P"/>
    <property type="match status" value="1"/>
</dbReference>
<dbReference type="InterPro" id="IPR032675">
    <property type="entry name" value="LRR_dom_sf"/>
</dbReference>
<keyword evidence="9" id="KW-0406">Ion transport</keyword>
<proteinExistence type="predicted"/>
<keyword evidence="8" id="KW-1133">Transmembrane helix</keyword>
<dbReference type="Gene3D" id="3.80.10.10">
    <property type="entry name" value="Ribonuclease Inhibitor"/>
    <property type="match status" value="1"/>
</dbReference>
<keyword evidence="2" id="KW-0813">Transport</keyword>
<keyword evidence="4" id="KW-0433">Leucine-rich repeat</keyword>
<dbReference type="SMART" id="SM00369">
    <property type="entry name" value="LRR_TYP"/>
    <property type="match status" value="3"/>
</dbReference>
<dbReference type="InterPro" id="IPR003591">
    <property type="entry name" value="Leu-rich_rpt_typical-subtyp"/>
</dbReference>
<dbReference type="PROSITE" id="PS51450">
    <property type="entry name" value="LRR"/>
    <property type="match status" value="1"/>
</dbReference>
<keyword evidence="12" id="KW-0407">Ion channel</keyword>
<keyword evidence="7" id="KW-0677">Repeat</keyword>
<dbReference type="SUPFAM" id="SSF52058">
    <property type="entry name" value="L domain-like"/>
    <property type="match status" value="1"/>
</dbReference>
<dbReference type="AlphaFoldDB" id="A0A8S4G9X2"/>
<feature type="region of interest" description="Disordered" evidence="13">
    <location>
        <begin position="337"/>
        <end position="362"/>
    </location>
</feature>
<evidence type="ECO:0000313" key="14">
    <source>
        <dbReference type="EMBL" id="CAG9135712.1"/>
    </source>
</evidence>
<name>A0A8S4G9X2_PLUXY</name>
<comment type="subcellular location">
    <subcellularLocation>
        <location evidence="1">Cell membrane</location>
        <topology evidence="1">Single-pass membrane protein</topology>
    </subcellularLocation>
</comment>
<keyword evidence="5" id="KW-0812">Transmembrane</keyword>
<dbReference type="PANTHER" id="PTHR46473:SF10">
    <property type="entry name" value="LD45603P-RELATED"/>
    <property type="match status" value="1"/>
</dbReference>
<evidence type="ECO:0000256" key="5">
    <source>
        <dbReference type="ARBA" id="ARBA00022692"/>
    </source>
</evidence>
<dbReference type="EMBL" id="CAJHNJ030000111">
    <property type="protein sequence ID" value="CAG9135712.1"/>
    <property type="molecule type" value="Genomic_DNA"/>
</dbReference>
<comment type="caution">
    <text evidence="14">The sequence shown here is derived from an EMBL/GenBank/DDBJ whole genome shotgun (WGS) entry which is preliminary data.</text>
</comment>
<feature type="compositionally biased region" description="Low complexity" evidence="13">
    <location>
        <begin position="343"/>
        <end position="362"/>
    </location>
</feature>
<dbReference type="GO" id="GO:0034220">
    <property type="term" value="P:monoatomic ion transmembrane transport"/>
    <property type="evidence" value="ECO:0007669"/>
    <property type="project" value="UniProtKB-KW"/>
</dbReference>